<dbReference type="Pfam" id="PF20429">
    <property type="entry name" value="Tab2-like_C"/>
    <property type="match status" value="1"/>
</dbReference>
<dbReference type="Pfam" id="PF06485">
    <property type="entry name" value="Tab2-like_N"/>
    <property type="match status" value="1"/>
</dbReference>
<dbReference type="EMBL" id="CDMY01000149">
    <property type="protein sequence ID" value="CEL93243.1"/>
    <property type="molecule type" value="Genomic_DNA"/>
</dbReference>
<feature type="transmembrane region" description="Helical" evidence="2">
    <location>
        <begin position="6"/>
        <end position="28"/>
    </location>
</feature>
<feature type="domain" description="RNA-binding protein Tab2-like N-terminal" evidence="3">
    <location>
        <begin position="296"/>
        <end position="398"/>
    </location>
</feature>
<dbReference type="GO" id="GO:0003723">
    <property type="term" value="F:RNA binding"/>
    <property type="evidence" value="ECO:0007669"/>
    <property type="project" value="InterPro"/>
</dbReference>
<dbReference type="AlphaFoldDB" id="A0A0G4ED29"/>
<dbReference type="PANTHER" id="PTHR34556:SF2">
    <property type="entry name" value="PROTEIN TAB2 HOMOLOG, CHLOROPLASTIC"/>
    <property type="match status" value="1"/>
</dbReference>
<feature type="compositionally biased region" description="Basic and acidic residues" evidence="1">
    <location>
        <begin position="76"/>
        <end position="94"/>
    </location>
</feature>
<sequence length="612" mass="68805">MQNSVAAGWSAVPGALVQIWIFPLLMVLHSCDAASFRRSSAGAFMRPPSLFPEQVHKRPFRRRGQPYGRSSVVNLEADKADDRSPRPAEKKDEAMVGAKEDDEDVSETVSLLAALGKPDSEESLLASLQEDIDFLRGLQERGEEAAPDLEGLVPEAVDMDQELGQDEEQPEVIDLSLLDDDTEAELREEFKALAGKDQLMTLDQFSQLQEFQDLIQAGDLRQSEVSQAWERTEKISGTDKVDVMGFLEAWMRVDNLFETIQEEDEEGEMVESLVKKKDVRAGDMQIIDADKVSDEWELDFYSRPIKGADGKKIWEVLITDKTGNFKYAEVVPTRQVNSRALKELFERVADDAPTRPKVVRFFRAQMQSMIKIGLSAVSGIDVRPSRATYRLYDWLDEREKKVYPSMAGYDASLISQFFPLDFEPERLPDEIMCEKFAFAQMPLSEIADETRFMGNIATKLCPLPTALEEGSADASDIMIPGIVMFASRRAQVVASLMMGKEIGFLKAYVTKRQLCLEAGLDDSFLLCGLDDELRRQAADFERQKLAALGLHFFAIQASEEKEPVAFWLLRENIQDDDLLISDDDDETLPFEGLKSPARIPDSDALTFGKQEA</sequence>
<dbReference type="InterPro" id="IPR046760">
    <property type="entry name" value="Tab2-like_N"/>
</dbReference>
<evidence type="ECO:0000313" key="5">
    <source>
        <dbReference type="EMBL" id="CEL93243.1"/>
    </source>
</evidence>
<evidence type="ECO:0000259" key="3">
    <source>
        <dbReference type="Pfam" id="PF06485"/>
    </source>
</evidence>
<evidence type="ECO:0000256" key="1">
    <source>
        <dbReference type="SAM" id="MobiDB-lite"/>
    </source>
</evidence>
<dbReference type="STRING" id="1169540.A0A0G4ED29"/>
<keyword evidence="2" id="KW-0812">Transmembrane</keyword>
<evidence type="ECO:0000313" key="6">
    <source>
        <dbReference type="Proteomes" id="UP000041254"/>
    </source>
</evidence>
<dbReference type="OrthoDB" id="3833at2759"/>
<keyword evidence="6" id="KW-1185">Reference proteome</keyword>
<organism evidence="5 6">
    <name type="scientific">Vitrella brassicaformis (strain CCMP3155)</name>
    <dbReference type="NCBI Taxonomy" id="1169540"/>
    <lineage>
        <taxon>Eukaryota</taxon>
        <taxon>Sar</taxon>
        <taxon>Alveolata</taxon>
        <taxon>Colpodellida</taxon>
        <taxon>Vitrellaceae</taxon>
        <taxon>Vitrella</taxon>
    </lineage>
</organism>
<evidence type="ECO:0000256" key="2">
    <source>
        <dbReference type="SAM" id="Phobius"/>
    </source>
</evidence>
<dbReference type="InterPro" id="IPR046761">
    <property type="entry name" value="Tab2-like_C"/>
</dbReference>
<feature type="region of interest" description="Disordered" evidence="1">
    <location>
        <begin position="591"/>
        <end position="612"/>
    </location>
</feature>
<dbReference type="VEuPathDB" id="CryptoDB:Vbra_7007"/>
<dbReference type="Proteomes" id="UP000041254">
    <property type="component" value="Unassembled WGS sequence"/>
</dbReference>
<dbReference type="InterPro" id="IPR009472">
    <property type="entry name" value="Tab2-like"/>
</dbReference>
<feature type="region of interest" description="Disordered" evidence="1">
    <location>
        <begin position="56"/>
        <end position="103"/>
    </location>
</feature>
<protein>
    <submittedName>
        <fullName evidence="5">Uncharacterized protein</fullName>
    </submittedName>
</protein>
<gene>
    <name evidence="5" type="ORF">Vbra_7007</name>
</gene>
<name>A0A0G4ED29_VITBC</name>
<dbReference type="PANTHER" id="PTHR34556">
    <property type="match status" value="1"/>
</dbReference>
<feature type="domain" description="RNA-binding protein Tab2/Atab2 C-terminal" evidence="4">
    <location>
        <begin position="423"/>
        <end position="570"/>
    </location>
</feature>
<evidence type="ECO:0000259" key="4">
    <source>
        <dbReference type="Pfam" id="PF20429"/>
    </source>
</evidence>
<dbReference type="InParanoid" id="A0A0G4ED29"/>
<keyword evidence="2" id="KW-1133">Transmembrane helix</keyword>
<proteinExistence type="predicted"/>
<keyword evidence="2" id="KW-0472">Membrane</keyword>
<accession>A0A0G4ED29</accession>
<reference evidence="5 6" key="1">
    <citation type="submission" date="2014-11" db="EMBL/GenBank/DDBJ databases">
        <authorList>
            <person name="Zhu J."/>
            <person name="Qi W."/>
            <person name="Song R."/>
        </authorList>
    </citation>
    <scope>NUCLEOTIDE SEQUENCE [LARGE SCALE GENOMIC DNA]</scope>
</reference>